<dbReference type="GO" id="GO:0005829">
    <property type="term" value="C:cytosol"/>
    <property type="evidence" value="ECO:0007669"/>
    <property type="project" value="TreeGrafter"/>
</dbReference>
<dbReference type="EC" id="2.1.1.228" evidence="5 15"/>
<evidence type="ECO:0000256" key="12">
    <source>
        <dbReference type="ARBA" id="ARBA00029736"/>
    </source>
</evidence>
<evidence type="ECO:0000256" key="1">
    <source>
        <dbReference type="ARBA" id="ARBA00002634"/>
    </source>
</evidence>
<comment type="similarity">
    <text evidence="3 15">Belongs to the RNA methyltransferase TrmD family.</text>
</comment>
<dbReference type="GO" id="GO:0052906">
    <property type="term" value="F:tRNA (guanine(37)-N1)-methyltransferase activity"/>
    <property type="evidence" value="ECO:0007669"/>
    <property type="project" value="UniProtKB-UniRule"/>
</dbReference>
<feature type="domain" description="N-acetyltransferase" evidence="16">
    <location>
        <begin position="235"/>
        <end position="384"/>
    </location>
</feature>
<dbReference type="GO" id="GO:0016747">
    <property type="term" value="F:acyltransferase activity, transferring groups other than amino-acyl groups"/>
    <property type="evidence" value="ECO:0007669"/>
    <property type="project" value="InterPro"/>
</dbReference>
<dbReference type="Pfam" id="PF01746">
    <property type="entry name" value="tRNA_m1G_MT"/>
    <property type="match status" value="1"/>
</dbReference>
<gene>
    <name evidence="15 17" type="primary">trmD</name>
    <name evidence="17" type="ORF">EKO23_15140</name>
</gene>
<dbReference type="RefSeq" id="WP_134718743.1">
    <property type="nucleotide sequence ID" value="NZ_SDKM01000022.1"/>
</dbReference>
<dbReference type="PROSITE" id="PS51186">
    <property type="entry name" value="GNAT"/>
    <property type="match status" value="2"/>
</dbReference>
<dbReference type="InterPro" id="IPR002649">
    <property type="entry name" value="tRNA_m1G_MeTrfase_TrmD"/>
</dbReference>
<comment type="subunit">
    <text evidence="4 15">Homodimer.</text>
</comment>
<evidence type="ECO:0000256" key="13">
    <source>
        <dbReference type="ARBA" id="ARBA00033392"/>
    </source>
</evidence>
<evidence type="ECO:0000256" key="5">
    <source>
        <dbReference type="ARBA" id="ARBA00012807"/>
    </source>
</evidence>
<dbReference type="EMBL" id="SDKM01000022">
    <property type="protein sequence ID" value="RYP84597.1"/>
    <property type="molecule type" value="Genomic_DNA"/>
</dbReference>
<evidence type="ECO:0000256" key="11">
    <source>
        <dbReference type="ARBA" id="ARBA00022694"/>
    </source>
</evidence>
<dbReference type="InterPro" id="IPR016181">
    <property type="entry name" value="Acyl_CoA_acyltransferase"/>
</dbReference>
<comment type="catalytic activity">
    <reaction evidence="14 15">
        <text>guanosine(37) in tRNA + S-adenosyl-L-methionine = N(1)-methylguanosine(37) in tRNA + S-adenosyl-L-homocysteine + H(+)</text>
        <dbReference type="Rhea" id="RHEA:36899"/>
        <dbReference type="Rhea" id="RHEA-COMP:10145"/>
        <dbReference type="Rhea" id="RHEA-COMP:10147"/>
        <dbReference type="ChEBI" id="CHEBI:15378"/>
        <dbReference type="ChEBI" id="CHEBI:57856"/>
        <dbReference type="ChEBI" id="CHEBI:59789"/>
        <dbReference type="ChEBI" id="CHEBI:73542"/>
        <dbReference type="ChEBI" id="CHEBI:74269"/>
        <dbReference type="EC" id="2.1.1.228"/>
    </reaction>
</comment>
<name>A0A4Q4Z9K8_9ACTN</name>
<keyword evidence="18" id="KW-1185">Reference proteome</keyword>
<feature type="domain" description="N-acetyltransferase" evidence="16">
    <location>
        <begin position="407"/>
        <end position="546"/>
    </location>
</feature>
<dbReference type="AlphaFoldDB" id="A0A4Q4Z9K8"/>
<dbReference type="Proteomes" id="UP000295198">
    <property type="component" value="Unassembled WGS sequence"/>
</dbReference>
<keyword evidence="11 15" id="KW-0819">tRNA processing</keyword>
<dbReference type="InterPro" id="IPR029026">
    <property type="entry name" value="tRNA_m1G_MTases_N"/>
</dbReference>
<evidence type="ECO:0000313" key="18">
    <source>
        <dbReference type="Proteomes" id="UP000295198"/>
    </source>
</evidence>
<evidence type="ECO:0000256" key="8">
    <source>
        <dbReference type="ARBA" id="ARBA00022603"/>
    </source>
</evidence>
<keyword evidence="10 15" id="KW-0949">S-adenosyl-L-methionine</keyword>
<evidence type="ECO:0000256" key="6">
    <source>
        <dbReference type="ARBA" id="ARBA00014679"/>
    </source>
</evidence>
<evidence type="ECO:0000256" key="3">
    <source>
        <dbReference type="ARBA" id="ARBA00007630"/>
    </source>
</evidence>
<evidence type="ECO:0000259" key="16">
    <source>
        <dbReference type="PROSITE" id="PS51186"/>
    </source>
</evidence>
<reference evidence="17 18" key="1">
    <citation type="submission" date="2019-01" db="EMBL/GenBank/DDBJ databases">
        <title>Nocardioides guangzhouensis sp. nov., an actinobacterium isolated from soil.</title>
        <authorList>
            <person name="Fu Y."/>
            <person name="Cai Y."/>
            <person name="Lin Z."/>
            <person name="Chen P."/>
        </authorList>
    </citation>
    <scope>NUCLEOTIDE SEQUENCE [LARGE SCALE GENOMIC DNA]</scope>
    <source>
        <strain evidence="17 18">130</strain>
    </source>
</reference>
<dbReference type="Gene3D" id="1.10.1270.20">
    <property type="entry name" value="tRNA(m1g37)methyltransferase, domain 2"/>
    <property type="match status" value="1"/>
</dbReference>
<dbReference type="InterPro" id="IPR000182">
    <property type="entry name" value="GNAT_dom"/>
</dbReference>
<evidence type="ECO:0000256" key="9">
    <source>
        <dbReference type="ARBA" id="ARBA00022679"/>
    </source>
</evidence>
<dbReference type="PANTHER" id="PTHR46417">
    <property type="entry name" value="TRNA (GUANINE-N(1)-)-METHYLTRANSFERASE"/>
    <property type="match status" value="1"/>
</dbReference>
<dbReference type="FunFam" id="3.40.1280.10:FF:000001">
    <property type="entry name" value="tRNA (guanine-N(1)-)-methyltransferase"/>
    <property type="match status" value="1"/>
</dbReference>
<comment type="function">
    <text evidence="1 15">Specifically methylates guanosine-37 in various tRNAs.</text>
</comment>
<dbReference type="Gene3D" id="3.40.1280.10">
    <property type="match status" value="1"/>
</dbReference>
<dbReference type="Pfam" id="PF13508">
    <property type="entry name" value="Acetyltransf_7"/>
    <property type="match status" value="1"/>
</dbReference>
<feature type="binding site" evidence="15">
    <location>
        <position position="111"/>
    </location>
    <ligand>
        <name>S-adenosyl-L-methionine</name>
        <dbReference type="ChEBI" id="CHEBI:59789"/>
    </ligand>
</feature>
<dbReference type="GO" id="GO:0002939">
    <property type="term" value="P:tRNA N1-guanine methylation"/>
    <property type="evidence" value="ECO:0007669"/>
    <property type="project" value="TreeGrafter"/>
</dbReference>
<evidence type="ECO:0000256" key="10">
    <source>
        <dbReference type="ARBA" id="ARBA00022691"/>
    </source>
</evidence>
<dbReference type="SUPFAM" id="SSF75217">
    <property type="entry name" value="alpha/beta knot"/>
    <property type="match status" value="1"/>
</dbReference>
<evidence type="ECO:0000256" key="15">
    <source>
        <dbReference type="HAMAP-Rule" id="MF_00605"/>
    </source>
</evidence>
<dbReference type="CDD" id="cd18080">
    <property type="entry name" value="TrmD-like"/>
    <property type="match status" value="1"/>
</dbReference>
<evidence type="ECO:0000256" key="2">
    <source>
        <dbReference type="ARBA" id="ARBA00004496"/>
    </source>
</evidence>
<dbReference type="Gene3D" id="3.40.630.30">
    <property type="match status" value="2"/>
</dbReference>
<keyword evidence="7 15" id="KW-0963">Cytoplasm</keyword>
<comment type="caution">
    <text evidence="17">The sequence shown here is derived from an EMBL/GenBank/DDBJ whole genome shotgun (WGS) entry which is preliminary data.</text>
</comment>
<dbReference type="SUPFAM" id="SSF55729">
    <property type="entry name" value="Acyl-CoA N-acyltransferases (Nat)"/>
    <property type="match status" value="2"/>
</dbReference>
<evidence type="ECO:0000256" key="7">
    <source>
        <dbReference type="ARBA" id="ARBA00022490"/>
    </source>
</evidence>
<dbReference type="InterPro" id="IPR023148">
    <property type="entry name" value="tRNA_m1G_MeTrfase_C_sf"/>
</dbReference>
<keyword evidence="8 15" id="KW-0489">Methyltransferase</keyword>
<protein>
    <recommendedName>
        <fullName evidence="6 15">tRNA (guanine-N(1)-)-methyltransferase</fullName>
        <ecNumber evidence="5 15">2.1.1.228</ecNumber>
    </recommendedName>
    <alternativeName>
        <fullName evidence="12 15">M1G-methyltransferase</fullName>
    </alternativeName>
    <alternativeName>
        <fullName evidence="13 15">tRNA [GM37] methyltransferase</fullName>
    </alternativeName>
</protein>
<dbReference type="PANTHER" id="PTHR46417:SF1">
    <property type="entry name" value="TRNA (GUANINE-N(1)-)-METHYLTRANSFERASE"/>
    <property type="match status" value="1"/>
</dbReference>
<proteinExistence type="inferred from homology"/>
<dbReference type="OrthoDB" id="9807416at2"/>
<accession>A0A4Q4Z9K8</accession>
<dbReference type="NCBIfam" id="NF000648">
    <property type="entry name" value="PRK00026.1"/>
    <property type="match status" value="1"/>
</dbReference>
<dbReference type="InterPro" id="IPR029028">
    <property type="entry name" value="Alpha/beta_knot_MTases"/>
</dbReference>
<dbReference type="Pfam" id="PF00583">
    <property type="entry name" value="Acetyltransf_1"/>
    <property type="match status" value="1"/>
</dbReference>
<evidence type="ECO:0000313" key="17">
    <source>
        <dbReference type="EMBL" id="RYP84597.1"/>
    </source>
</evidence>
<dbReference type="CDD" id="cd04301">
    <property type="entry name" value="NAT_SF"/>
    <property type="match status" value="2"/>
</dbReference>
<sequence>MRIDIVSIFPEYLAPLDLSLPGKARAKGLVDIAVHDLRDWTHDRHRTTDDTPYGGGAGMVMKPEPWGEAFDALLPADGSATVVFTTPSGTPFTQAVAAELATHEHLVFACGRYEGIDQRVIEEAGTRGGVREVSLGDYVLNGGEVAALAITEAVVRLIPGFMGNPESLAEESHEDGLLEYPVYTKPPSWRGRAVPDVLLSGNHAAIADWRREQAERRTAERRPDLLLTSSLVHGVEVRGAEPSDAGELLTLQRACWLQEHWDNPGVDIPALGESLADVQAWLGRDTVLVARAGGRMVGAVRGSRHDDTWEIGRLMVAPDLQGQGLGRRLLTAIEATAPAGVTTYALFTGAGSARNQRLYKKAGYRLAGPDPEVPGAVRLTRRRRTSGRAAPEPASPDPLAALGLDRPELRRAARGDIGEVQTLQWASFDPPLREPYDVLERDVLGDTSFVLRSAGRLVAMIGCQLLADGAEWRFRLLMVPDLRGRGIGKFLLDHAEAAAPPSVTTYSVLVGATRQDNVAFYEDAGYASQGKLPDRPGVLILTKPRPR</sequence>
<evidence type="ECO:0000256" key="14">
    <source>
        <dbReference type="ARBA" id="ARBA00047783"/>
    </source>
</evidence>
<feature type="binding site" evidence="15">
    <location>
        <begin position="135"/>
        <end position="140"/>
    </location>
    <ligand>
        <name>S-adenosyl-L-methionine</name>
        <dbReference type="ChEBI" id="CHEBI:59789"/>
    </ligand>
</feature>
<dbReference type="InterPro" id="IPR016009">
    <property type="entry name" value="tRNA_MeTrfase_TRMD/TRM10"/>
</dbReference>
<dbReference type="HAMAP" id="MF_00605">
    <property type="entry name" value="TrmD"/>
    <property type="match status" value="1"/>
</dbReference>
<comment type="subcellular location">
    <subcellularLocation>
        <location evidence="2 15">Cytoplasm</location>
    </subcellularLocation>
</comment>
<organism evidence="17 18">
    <name type="scientific">Nocardioides guangzhouensis</name>
    <dbReference type="NCBI Taxonomy" id="2497878"/>
    <lineage>
        <taxon>Bacteria</taxon>
        <taxon>Bacillati</taxon>
        <taxon>Actinomycetota</taxon>
        <taxon>Actinomycetes</taxon>
        <taxon>Propionibacteriales</taxon>
        <taxon>Nocardioidaceae</taxon>
        <taxon>Nocardioides</taxon>
    </lineage>
</organism>
<evidence type="ECO:0000256" key="4">
    <source>
        <dbReference type="ARBA" id="ARBA00011738"/>
    </source>
</evidence>
<dbReference type="NCBIfam" id="TIGR00088">
    <property type="entry name" value="trmD"/>
    <property type="match status" value="1"/>
</dbReference>
<keyword evidence="9 15" id="KW-0808">Transferase</keyword>